<sequence length="59" mass="6378">MVGMNPPTDEGKRVEMAGKTPRGANTKKPAKLTLKEKRAAKREKSEGTPFIKPRKGATG</sequence>
<evidence type="ECO:0000256" key="1">
    <source>
        <dbReference type="SAM" id="MobiDB-lite"/>
    </source>
</evidence>
<proteinExistence type="predicted"/>
<dbReference type="STRING" id="561176.SAMN04488561_4408"/>
<evidence type="ECO:0000313" key="2">
    <source>
        <dbReference type="EMBL" id="SEF13549.1"/>
    </source>
</evidence>
<name>A0A1H5PI48_9ACTN</name>
<protein>
    <submittedName>
        <fullName evidence="2">Uncharacterized protein</fullName>
    </submittedName>
</protein>
<evidence type="ECO:0000313" key="3">
    <source>
        <dbReference type="Proteomes" id="UP000181980"/>
    </source>
</evidence>
<accession>A0A1H5PI48</accession>
<dbReference type="Proteomes" id="UP000181980">
    <property type="component" value="Unassembled WGS sequence"/>
</dbReference>
<feature type="region of interest" description="Disordered" evidence="1">
    <location>
        <begin position="1"/>
        <end position="59"/>
    </location>
</feature>
<reference evidence="3" key="1">
    <citation type="submission" date="2016-10" db="EMBL/GenBank/DDBJ databases">
        <authorList>
            <person name="Varghese N."/>
            <person name="Submissions S."/>
        </authorList>
    </citation>
    <scope>NUCLEOTIDE SEQUENCE [LARGE SCALE GENOMIC DNA]</scope>
    <source>
        <strain evidence="3">DSM 45237</strain>
    </source>
</reference>
<dbReference type="AlphaFoldDB" id="A0A1H5PI48"/>
<feature type="compositionally biased region" description="Basic and acidic residues" evidence="1">
    <location>
        <begin position="33"/>
        <end position="46"/>
    </location>
</feature>
<dbReference type="EMBL" id="FNUC01000004">
    <property type="protein sequence ID" value="SEF13549.1"/>
    <property type="molecule type" value="Genomic_DNA"/>
</dbReference>
<organism evidence="2 3">
    <name type="scientific">Jiangella alba</name>
    <dbReference type="NCBI Taxonomy" id="561176"/>
    <lineage>
        <taxon>Bacteria</taxon>
        <taxon>Bacillati</taxon>
        <taxon>Actinomycetota</taxon>
        <taxon>Actinomycetes</taxon>
        <taxon>Jiangellales</taxon>
        <taxon>Jiangellaceae</taxon>
        <taxon>Jiangella</taxon>
    </lineage>
</organism>
<keyword evidence="3" id="KW-1185">Reference proteome</keyword>
<gene>
    <name evidence="2" type="ORF">SAMN04488561_4408</name>
</gene>